<evidence type="ECO:0000256" key="4">
    <source>
        <dbReference type="ARBA" id="ARBA00022547"/>
    </source>
</evidence>
<name>A0A518GKF8_9PLAN</name>
<dbReference type="PANTHER" id="PTHR33445:SF1">
    <property type="entry name" value="ATP SYNTHASE SUBUNIT B"/>
    <property type="match status" value="1"/>
</dbReference>
<keyword evidence="19" id="KW-1185">Reference proteome</keyword>
<comment type="subunit">
    <text evidence="13">F-type ATPases have 2 components, F(1) - the catalytic core - and F(0) - the membrane proton channel. F(1) has five subunits: alpha(3), beta(3), gamma(1), delta(1), epsilon(1). F(0) has four main subunits: a(1), b(2) and c(10-14). The alpha and beta chains form an alternating ring which encloses part of the gamma chain. F(1) is attached to F(0) by a central stalk formed by the gamma and epsilon chains, while a peripheral stalk is formed by the delta and b chains.</text>
</comment>
<comment type="subunit">
    <text evidence="15">F-type ATPases have 2 components, F(1) - the catalytic core - and F(0) - the membrane proton channel. F(1) has five subunits: alpha(3), beta(3), gamma(1), delta(1), epsilon(1). F(0) has three main subunits: a(1), b(2) and c(10-14). The alpha and beta chains form an alternating ring which encloses part of the gamma chain. F(1) is attached to F(0) by a central stalk formed by the gamma and epsilon chains, while a peripheral stalk is formed by the delta and b chains.</text>
</comment>
<dbReference type="CDD" id="cd06503">
    <property type="entry name" value="ATP-synt_Fo_b"/>
    <property type="match status" value="1"/>
</dbReference>
<keyword evidence="16" id="KW-0175">Coiled coil</keyword>
<evidence type="ECO:0000256" key="10">
    <source>
        <dbReference type="ARBA" id="ARBA00023310"/>
    </source>
</evidence>
<evidence type="ECO:0000256" key="12">
    <source>
        <dbReference type="ARBA" id="ARBA00025614"/>
    </source>
</evidence>
<accession>A0A518GKF8</accession>
<reference evidence="18 19" key="1">
    <citation type="submission" date="2019-02" db="EMBL/GenBank/DDBJ databases">
        <title>Deep-cultivation of Planctomycetes and their phenomic and genomic characterization uncovers novel biology.</title>
        <authorList>
            <person name="Wiegand S."/>
            <person name="Jogler M."/>
            <person name="Boedeker C."/>
            <person name="Pinto D."/>
            <person name="Vollmers J."/>
            <person name="Rivas-Marin E."/>
            <person name="Kohn T."/>
            <person name="Peeters S.H."/>
            <person name="Heuer A."/>
            <person name="Rast P."/>
            <person name="Oberbeckmann S."/>
            <person name="Bunk B."/>
            <person name="Jeske O."/>
            <person name="Meyerdierks A."/>
            <person name="Storesund J.E."/>
            <person name="Kallscheuer N."/>
            <person name="Luecker S."/>
            <person name="Lage O.M."/>
            <person name="Pohl T."/>
            <person name="Merkel B.J."/>
            <person name="Hornburger P."/>
            <person name="Mueller R.-W."/>
            <person name="Bruemmer F."/>
            <person name="Labrenz M."/>
            <person name="Spormann A.M."/>
            <person name="Op den Camp H."/>
            <person name="Overmann J."/>
            <person name="Amann R."/>
            <person name="Jetten M.S.M."/>
            <person name="Mascher T."/>
            <person name="Medema M.H."/>
            <person name="Devos D.P."/>
            <person name="Kaster A.-K."/>
            <person name="Ovreas L."/>
            <person name="Rohde M."/>
            <person name="Galperin M.Y."/>
            <person name="Jogler C."/>
        </authorList>
    </citation>
    <scope>NUCLEOTIDE SEQUENCE [LARGE SCALE GENOMIC DNA]</scope>
    <source>
        <strain evidence="18 19">Spb1</strain>
    </source>
</reference>
<gene>
    <name evidence="15 18" type="primary">atpF</name>
    <name evidence="18" type="ORF">Spb1_09340</name>
</gene>
<evidence type="ECO:0000313" key="19">
    <source>
        <dbReference type="Proteomes" id="UP000315349"/>
    </source>
</evidence>
<dbReference type="KEGG" id="peh:Spb1_09340"/>
<evidence type="ECO:0000256" key="2">
    <source>
        <dbReference type="ARBA" id="ARBA00022448"/>
    </source>
</evidence>
<feature type="transmembrane region" description="Helical" evidence="15">
    <location>
        <begin position="68"/>
        <end position="89"/>
    </location>
</feature>
<keyword evidence="4 15" id="KW-0138">CF(0)</keyword>
<evidence type="ECO:0000256" key="6">
    <source>
        <dbReference type="ARBA" id="ARBA00022781"/>
    </source>
</evidence>
<evidence type="ECO:0000256" key="5">
    <source>
        <dbReference type="ARBA" id="ARBA00022692"/>
    </source>
</evidence>
<feature type="coiled-coil region" evidence="16">
    <location>
        <begin position="186"/>
        <end position="231"/>
    </location>
</feature>
<organism evidence="18 19">
    <name type="scientific">Planctopirus ephydatiae</name>
    <dbReference type="NCBI Taxonomy" id="2528019"/>
    <lineage>
        <taxon>Bacteria</taxon>
        <taxon>Pseudomonadati</taxon>
        <taxon>Planctomycetota</taxon>
        <taxon>Planctomycetia</taxon>
        <taxon>Planctomycetales</taxon>
        <taxon>Planctomycetaceae</taxon>
        <taxon>Planctopirus</taxon>
    </lineage>
</organism>
<proteinExistence type="inferred from homology"/>
<keyword evidence="8 15" id="KW-0406">Ion transport</keyword>
<feature type="transmembrane region" description="Helical" evidence="15">
    <location>
        <begin position="141"/>
        <end position="161"/>
    </location>
</feature>
<feature type="region of interest" description="Disordered" evidence="17">
    <location>
        <begin position="96"/>
        <end position="131"/>
    </location>
</feature>
<evidence type="ECO:0000256" key="7">
    <source>
        <dbReference type="ARBA" id="ARBA00022989"/>
    </source>
</evidence>
<dbReference type="Pfam" id="PF00430">
    <property type="entry name" value="ATP-synt_B"/>
    <property type="match status" value="1"/>
</dbReference>
<evidence type="ECO:0000256" key="16">
    <source>
        <dbReference type="SAM" id="Coils"/>
    </source>
</evidence>
<dbReference type="AlphaFoldDB" id="A0A518GKF8"/>
<keyword evidence="3 15" id="KW-1003">Cell membrane</keyword>
<evidence type="ECO:0000256" key="11">
    <source>
        <dbReference type="ARBA" id="ARBA00025198"/>
    </source>
</evidence>
<evidence type="ECO:0000256" key="13">
    <source>
        <dbReference type="ARBA" id="ARBA00026054"/>
    </source>
</evidence>
<dbReference type="GO" id="GO:0046961">
    <property type="term" value="F:proton-transporting ATPase activity, rotational mechanism"/>
    <property type="evidence" value="ECO:0007669"/>
    <property type="project" value="TreeGrafter"/>
</dbReference>
<evidence type="ECO:0000313" key="18">
    <source>
        <dbReference type="EMBL" id="QDV29066.1"/>
    </source>
</evidence>
<dbReference type="InterPro" id="IPR002146">
    <property type="entry name" value="ATP_synth_b/b'su_bac/chlpt"/>
</dbReference>
<protein>
    <recommendedName>
        <fullName evidence="15">ATP synthase subunit b</fullName>
    </recommendedName>
    <alternativeName>
        <fullName evidence="15">ATP synthase F(0) sector subunit b</fullName>
    </alternativeName>
    <alternativeName>
        <fullName evidence="15">ATPase subunit I</fullName>
    </alternativeName>
    <alternativeName>
        <fullName evidence="15">F-type ATPase subunit b</fullName>
        <shortName evidence="15">F-ATPase subunit b</shortName>
    </alternativeName>
</protein>
<dbReference type="GO" id="GO:0012505">
    <property type="term" value="C:endomembrane system"/>
    <property type="evidence" value="ECO:0007669"/>
    <property type="project" value="UniProtKB-SubCell"/>
</dbReference>
<keyword evidence="7 15" id="KW-1133">Transmembrane helix</keyword>
<dbReference type="HAMAP" id="MF_01398">
    <property type="entry name" value="ATP_synth_b_bprime"/>
    <property type="match status" value="1"/>
</dbReference>
<evidence type="ECO:0000256" key="14">
    <source>
        <dbReference type="ARBA" id="ARBA00037847"/>
    </source>
</evidence>
<keyword evidence="10 15" id="KW-0066">ATP synthesis</keyword>
<comment type="function">
    <text evidence="12">Component of the F(0) channel, it forms part of the peripheral stalk, linking F(1) to F(0). The b'-subunit is a diverged and duplicated form of b found in plants and photosynthetic bacteria.</text>
</comment>
<dbReference type="EMBL" id="CP036299">
    <property type="protein sequence ID" value="QDV29066.1"/>
    <property type="molecule type" value="Genomic_DNA"/>
</dbReference>
<comment type="similarity">
    <text evidence="1 15">Belongs to the ATPase B chain family.</text>
</comment>
<evidence type="ECO:0000256" key="15">
    <source>
        <dbReference type="HAMAP-Rule" id="MF_01398"/>
    </source>
</evidence>
<evidence type="ECO:0000256" key="3">
    <source>
        <dbReference type="ARBA" id="ARBA00022475"/>
    </source>
</evidence>
<dbReference type="PANTHER" id="PTHR33445">
    <property type="entry name" value="ATP SYNTHASE SUBUNIT B', CHLOROPLASTIC"/>
    <property type="match status" value="1"/>
</dbReference>
<dbReference type="RefSeq" id="WP_145296420.1">
    <property type="nucleotide sequence ID" value="NZ_CP036299.1"/>
</dbReference>
<dbReference type="InterPro" id="IPR050059">
    <property type="entry name" value="ATP_synthase_B_chain"/>
</dbReference>
<comment type="caution">
    <text evidence="15">Lacks conserved residue(s) required for the propagation of feature annotation.</text>
</comment>
<dbReference type="GO" id="GO:0005886">
    <property type="term" value="C:plasma membrane"/>
    <property type="evidence" value="ECO:0007669"/>
    <property type="project" value="UniProtKB-SubCell"/>
</dbReference>
<sequence>MTGFLVVIDIARLMTTGFREGYMLIMLARFSQTMTTVQSMDFFARPCLARQSRGSASVVNHQRQSSSVLTLLLVGMLACGLTTCFGSIASAEEKTAQEAPKAATTSVPGAADSHGTDDTHGHGAGHAAESTPPGLVPKVDLVVWSLIVFGTFVFLLSRFAWKPLAAGLDQRETRIRNDVYEAEAARIKAQQLLAEHEARLAKTEETVRELIAEAKRDADKVRADLTAAADADVQTMKKRAVAEIEQARDVALQQLFDTLSTHVMDATSRVIGRSLNNDDHQRLVQEALTELNIRRN</sequence>
<dbReference type="OrthoDB" id="274361at2"/>
<evidence type="ECO:0000256" key="17">
    <source>
        <dbReference type="SAM" id="MobiDB-lite"/>
    </source>
</evidence>
<keyword evidence="2 15" id="KW-0813">Transport</keyword>
<dbReference type="NCBIfam" id="TIGR01144">
    <property type="entry name" value="ATP_synt_b"/>
    <property type="match status" value="1"/>
</dbReference>
<comment type="subcellular location">
    <subcellularLocation>
        <location evidence="15">Cell membrane</location>
        <topology evidence="15">Single-pass membrane protein</topology>
    </subcellularLocation>
    <subcellularLocation>
        <location evidence="14">Endomembrane system</location>
        <topology evidence="14">Single-pass membrane protein</topology>
    </subcellularLocation>
</comment>
<keyword evidence="5 15" id="KW-0812">Transmembrane</keyword>
<dbReference type="Proteomes" id="UP000315349">
    <property type="component" value="Chromosome"/>
</dbReference>
<evidence type="ECO:0000256" key="8">
    <source>
        <dbReference type="ARBA" id="ARBA00023065"/>
    </source>
</evidence>
<dbReference type="InterPro" id="IPR005864">
    <property type="entry name" value="ATP_synth_F0_bsu_bac"/>
</dbReference>
<dbReference type="GO" id="GO:0045259">
    <property type="term" value="C:proton-transporting ATP synthase complex"/>
    <property type="evidence" value="ECO:0007669"/>
    <property type="project" value="UniProtKB-KW"/>
</dbReference>
<comment type="function">
    <text evidence="11 15">F(1)F(0) ATP synthase produces ATP from ADP in the presence of a proton or sodium gradient. F-type ATPases consist of two structural domains, F(1) containing the extramembraneous catalytic core and F(0) containing the membrane proton channel, linked together by a central stalk and a peripheral stalk. During catalysis, ATP synthesis in the catalytic domain of F(1) is coupled via a rotary mechanism of the central stalk subunits to proton translocation.</text>
</comment>
<dbReference type="GO" id="GO:0046933">
    <property type="term" value="F:proton-transporting ATP synthase activity, rotational mechanism"/>
    <property type="evidence" value="ECO:0007669"/>
    <property type="project" value="UniProtKB-UniRule"/>
</dbReference>
<evidence type="ECO:0000256" key="9">
    <source>
        <dbReference type="ARBA" id="ARBA00023136"/>
    </source>
</evidence>
<keyword evidence="9 15" id="KW-0472">Membrane</keyword>
<keyword evidence="6 15" id="KW-0375">Hydrogen ion transport</keyword>
<evidence type="ECO:0000256" key="1">
    <source>
        <dbReference type="ARBA" id="ARBA00005513"/>
    </source>
</evidence>